<gene>
    <name evidence="2" type="ordered locus">SRU_2817</name>
</gene>
<dbReference type="HOGENOM" id="CLU_255992_0_0_10"/>
<feature type="region of interest" description="Disordered" evidence="1">
    <location>
        <begin position="28"/>
        <end position="50"/>
    </location>
</feature>
<dbReference type="SUPFAM" id="SSF52540">
    <property type="entry name" value="P-loop containing nucleoside triphosphate hydrolases"/>
    <property type="match status" value="1"/>
</dbReference>
<evidence type="ECO:0000256" key="1">
    <source>
        <dbReference type="SAM" id="MobiDB-lite"/>
    </source>
</evidence>
<evidence type="ECO:0000313" key="2">
    <source>
        <dbReference type="EMBL" id="ABC46137.1"/>
    </source>
</evidence>
<dbReference type="eggNOG" id="COG0470">
    <property type="taxonomic scope" value="Bacteria"/>
</dbReference>
<accession>Q2RYS3</accession>
<name>Q2RYS3_SALRD</name>
<reference evidence="2 3" key="1">
    <citation type="journal article" date="2005" name="Proc. Natl. Acad. Sci. U.S.A.">
        <title>The genome of Salinibacter ruber: convergence and gene exchange among hyperhalophilic bacteria and archaea.</title>
        <authorList>
            <person name="Mongodin E.F."/>
            <person name="Nelson K.E."/>
            <person name="Daugherty S."/>
            <person name="Deboy R.T."/>
            <person name="Wister J."/>
            <person name="Khouri H."/>
            <person name="Weidman J."/>
            <person name="Walsh D.A."/>
            <person name="Papke R.T."/>
            <person name="Sanchez Perez G."/>
            <person name="Sharma A.K."/>
            <person name="Nesbo C.L."/>
            <person name="MacLeod D."/>
            <person name="Bapteste E."/>
            <person name="Doolittle W.F."/>
            <person name="Charlebois R.L."/>
            <person name="Legault B."/>
            <person name="Rodriguez-Valera F."/>
        </authorList>
    </citation>
    <scope>NUCLEOTIDE SEQUENCE [LARGE SCALE GENOMIC DNA]</scope>
    <source>
        <strain evidence="3">DSM 13855 / CECT 5946 / M31</strain>
    </source>
</reference>
<dbReference type="Proteomes" id="UP000008674">
    <property type="component" value="Chromosome"/>
</dbReference>
<sequence>MKCTRPETSRYHNFHSAVLALEAPGAGKFSKSNMEPSVPHPEGQEERQATGTHGGIVYQAWQAVYAWLRLSRGEVLFLEHAEDFDVASEDSVEGTQVKRKEGELSLGREAARDAITNYWQLRTDEDRTVKYRHLTTESRGFEQGDPFDGRKGLDVWDDARNRGEALRVIVDYLKDQDLPKDLIAFLESEPIERVRNELILPIHWDTQASGGEKIKELVDEHLIEHGQRQRKPVPPRISKQVASSLFTKVTEESAEESPRRLTFADFADLFERETMERVPGGTRGAANVYRSDSTQASLQTGAPGFLELVEGTLLSAVVPRTNLVQRVRERADSLPLSALVGSSGMGKSTLAMLSAEEGGWYLINFQGKDSGQIQRLLNQATLRLADVPDGSTVLLDNLNFEGSVEEYVEAFRKLITAAWEQAIHIVVTTQNPIPSRIKALIQTDPEKIGIPVPPFDEEEVKALLEEYGCPEAIREAWSTATMAQTSGHPQLADAYVAAASQPHWQEPSERDLFEDPAPIEQVKKEARQKLRRGLPENSLVLARRLTLLSHPFTREHALKIAEIPPPIPTAGTDFDFLVGPWIEPLPANHFRISPLLSNLYNDTLSEDEQHKLRYEIANSLVGATREKSSITTYELNEILSHGLLSQNEGALAFAASACNDFENLSEVAPHIQWFAAAKTGGAQGILIEGDPGLSSQLRFIQFRIAVATNQSVTPILDAWEFEHNQLRKSHPLRDALDVVRGTAVLSHPQADVHIERVFRLARPIVEVDLASVEESNLTSKLEEAIEKARETGDRSQVHALQAKGLLSGINSQLPSSHVAEMVSYHAEGAGEVLEFVKLAVGETTSLGSVLTEELRENVPLTNGLTSRPWLRMAEQDDPDWGIVLEAFDCLLELAEENGLDALLMATERNRAIINYEYLGDENKAVEVLSEAEETVGPHPLLKSYRAKMRNMEGDYERRLEILEDILPGWQPTSPTTPKTHIFHDAIEAAGNLGKWDRATYWAQRGQESAKPLSEVSGPYVELCYAVDKAFSTYKDEDTCEALELLGNSISRLPAPSNPRIRMLYRRAAHVTVWIHQDLGGLELSDIQEPSPGLASQFEADSEETDADVMEKKALFSILEESTNLADCGEVDLEVAHAAEAGNIMTQSMGAMRELNQGIRIAAGDLPDRFVAMIETARERLAAEGQSPPTDDLEVQEVLHLLTYGVINELASETPDSSVLAEWRSRLEEIAFDVSSATSWFDVAEKAFSSANGDRRTLVELTHLLQNKGALPNERLVAAAALARGSSDENTKLLSLAILVTSAARDPFGVAANNAIASLAGVDVKPGNGIQEAARAIIESDQFEALSLDSNFKNTLREITDGNIDWGVPTASTQSL</sequence>
<organism evidence="2 3">
    <name type="scientific">Salinibacter ruber (strain DSM 13855 / M31)</name>
    <dbReference type="NCBI Taxonomy" id="309807"/>
    <lineage>
        <taxon>Bacteria</taxon>
        <taxon>Pseudomonadati</taxon>
        <taxon>Rhodothermota</taxon>
        <taxon>Rhodothermia</taxon>
        <taxon>Rhodothermales</taxon>
        <taxon>Salinibacteraceae</taxon>
        <taxon>Salinibacter</taxon>
    </lineage>
</organism>
<keyword evidence="3" id="KW-1185">Reference proteome</keyword>
<dbReference type="PATRIC" id="fig|309807.25.peg.2937"/>
<evidence type="ECO:0000313" key="3">
    <source>
        <dbReference type="Proteomes" id="UP000008674"/>
    </source>
</evidence>
<protein>
    <submittedName>
        <fullName evidence="2">Uncharacterized protein</fullName>
    </submittedName>
</protein>
<dbReference type="EnsemblBacteria" id="ABC46137">
    <property type="protein sequence ID" value="ABC46137"/>
    <property type="gene ID" value="SRU_2817"/>
</dbReference>
<dbReference type="InterPro" id="IPR027417">
    <property type="entry name" value="P-loop_NTPase"/>
</dbReference>
<dbReference type="STRING" id="309807.SRU_2817"/>
<dbReference type="EMBL" id="CP000159">
    <property type="protein sequence ID" value="ABC46137.1"/>
    <property type="molecule type" value="Genomic_DNA"/>
</dbReference>
<proteinExistence type="predicted"/>
<dbReference type="KEGG" id="sru:SRU_2817"/>
<dbReference type="OrthoDB" id="9803982at2"/>